<protein>
    <recommendedName>
        <fullName evidence="3">Tubby C 2</fullName>
    </recommendedName>
</protein>
<reference evidence="2" key="1">
    <citation type="submission" date="2019-11" db="EMBL/GenBank/DDBJ databases">
        <authorList>
            <person name="Feng L."/>
        </authorList>
    </citation>
    <scope>NUCLEOTIDE SEQUENCE</scope>
    <source>
        <strain evidence="2">BhanseniiLFYP23</strain>
    </source>
</reference>
<dbReference type="SUPFAM" id="SSF54518">
    <property type="entry name" value="Tubby C-terminal domain-like"/>
    <property type="match status" value="1"/>
</dbReference>
<dbReference type="Pfam" id="PF04525">
    <property type="entry name" value="LOR"/>
    <property type="match status" value="1"/>
</dbReference>
<evidence type="ECO:0008006" key="3">
    <source>
        <dbReference type="Google" id="ProtNLM"/>
    </source>
</evidence>
<evidence type="ECO:0000313" key="2">
    <source>
        <dbReference type="EMBL" id="VYT21852.1"/>
    </source>
</evidence>
<dbReference type="AlphaFoldDB" id="A0A6N2UYT1"/>
<evidence type="ECO:0000256" key="1">
    <source>
        <dbReference type="ARBA" id="ARBA00005437"/>
    </source>
</evidence>
<dbReference type="InterPro" id="IPR007612">
    <property type="entry name" value="LOR"/>
</dbReference>
<sequence>MKLLFKQRIFSWLDSYDIYNEQGEKVYTVKGELAWGHCLKIMDQYGQYLGTVKEKVLTFLPKFELYAGEQYLGCVQKEFTFFKPKFVVDFNGWSVQGNVWEWDYEIQDQTGRAVALVNKEVFSLADTYVMEIDRPENALYVLMLVLAIDAEKCSSQS</sequence>
<accession>A0A6N2UYT1</accession>
<dbReference type="EMBL" id="CACRSY010000014">
    <property type="protein sequence ID" value="VYT21852.1"/>
    <property type="molecule type" value="Genomic_DNA"/>
</dbReference>
<organism evidence="2">
    <name type="scientific">Blautia hansenii</name>
    <name type="common">Ruminococcus hansenii</name>
    <dbReference type="NCBI Taxonomy" id="1322"/>
    <lineage>
        <taxon>Bacteria</taxon>
        <taxon>Bacillati</taxon>
        <taxon>Bacillota</taxon>
        <taxon>Clostridia</taxon>
        <taxon>Lachnospirales</taxon>
        <taxon>Lachnospiraceae</taxon>
        <taxon>Blautia</taxon>
    </lineage>
</organism>
<dbReference type="InterPro" id="IPR025659">
    <property type="entry name" value="Tubby-like_C"/>
</dbReference>
<proteinExistence type="inferred from homology"/>
<name>A0A6N2UYT1_BLAHA</name>
<comment type="similarity">
    <text evidence="1">Belongs to the LOR family.</text>
</comment>
<dbReference type="Gene3D" id="2.40.160.200">
    <property type="entry name" value="LURP1-related"/>
    <property type="match status" value="1"/>
</dbReference>
<dbReference type="InterPro" id="IPR038595">
    <property type="entry name" value="LOR_sf"/>
</dbReference>
<gene>
    <name evidence="2" type="ORF">BHLFYP23_00680</name>
</gene>
<dbReference type="RefSeq" id="WP_003020955.1">
    <property type="nucleotide sequence ID" value="NZ_CACRSY010000014.1"/>
</dbReference>